<dbReference type="EMBL" id="JBHUGS010000002">
    <property type="protein sequence ID" value="MFD1950553.1"/>
    <property type="molecule type" value="Genomic_DNA"/>
</dbReference>
<dbReference type="PANTHER" id="PTHR12815:SF23">
    <property type="entry name" value="OUTER MEMBRANE PROTEIN ASSEMBLY FACTOR BAMA"/>
    <property type="match status" value="1"/>
</dbReference>
<evidence type="ECO:0000256" key="6">
    <source>
        <dbReference type="ARBA" id="ARBA00023136"/>
    </source>
</evidence>
<dbReference type="HAMAP" id="MF_01430">
    <property type="entry name" value="OM_assembly_BamA"/>
    <property type="match status" value="1"/>
</dbReference>
<evidence type="ECO:0000256" key="2">
    <source>
        <dbReference type="ARBA" id="ARBA00022452"/>
    </source>
</evidence>
<feature type="domain" description="POTRA" evidence="11">
    <location>
        <begin position="135"/>
        <end position="212"/>
    </location>
</feature>
<evidence type="ECO:0000256" key="1">
    <source>
        <dbReference type="ARBA" id="ARBA00004370"/>
    </source>
</evidence>
<name>A0ABW4TWT6_9SPHN</name>
<dbReference type="Pfam" id="PF01103">
    <property type="entry name" value="Omp85"/>
    <property type="match status" value="1"/>
</dbReference>
<dbReference type="Proteomes" id="UP001597400">
    <property type="component" value="Unassembled WGS sequence"/>
</dbReference>
<feature type="domain" description="POTRA" evidence="11">
    <location>
        <begin position="387"/>
        <end position="461"/>
    </location>
</feature>
<dbReference type="Gene3D" id="3.10.20.310">
    <property type="entry name" value="membrane protein fhac"/>
    <property type="match status" value="5"/>
</dbReference>
<evidence type="ECO:0000313" key="12">
    <source>
        <dbReference type="EMBL" id="MFD1950553.1"/>
    </source>
</evidence>
<comment type="subunit">
    <text evidence="8">Part of the Bam complex.</text>
</comment>
<dbReference type="PIRSF" id="PIRSF006076">
    <property type="entry name" value="OM_assembly_OMP85"/>
    <property type="match status" value="1"/>
</dbReference>
<proteinExistence type="inferred from homology"/>
<comment type="function">
    <text evidence="8">Part of the outer membrane protein assembly complex, which is involved in assembly and insertion of beta-barrel proteins into the outer membrane.</text>
</comment>
<dbReference type="Pfam" id="PF07244">
    <property type="entry name" value="POTRA"/>
    <property type="match status" value="5"/>
</dbReference>
<keyword evidence="4 8" id="KW-0732">Signal</keyword>
<comment type="similarity">
    <text evidence="8">Belongs to the BamA family.</text>
</comment>
<feature type="domain" description="POTRA" evidence="11">
    <location>
        <begin position="215"/>
        <end position="303"/>
    </location>
</feature>
<evidence type="ECO:0000313" key="13">
    <source>
        <dbReference type="Proteomes" id="UP001597400"/>
    </source>
</evidence>
<dbReference type="PANTHER" id="PTHR12815">
    <property type="entry name" value="SORTING AND ASSEMBLY MACHINERY SAMM50 PROTEIN FAMILY MEMBER"/>
    <property type="match status" value="1"/>
</dbReference>
<feature type="chain" id="PRO_5044937884" description="Outer membrane protein assembly factor BamA" evidence="8">
    <location>
        <begin position="32"/>
        <end position="897"/>
    </location>
</feature>
<keyword evidence="7 8" id="KW-0998">Cell outer membrane</keyword>
<sequence length="897" mass="99488" precursor="true">MTVINNHFGRRSTSVFLLGTILGGTASLAGAQTPAPAGPRVPPTVQPTPGAAGTPAAAAPSLAQTRIIRSLSVTGAQRLEPETVRSYVKLRVGETYTTEQLDQAIKDLYATQLFADATIVGAETGDIVLQVRENPVINRIVFEGNKRLKEDKIRPEVKLAPRQIFTREAARADVARIIELYRRQGRFAATVEPKMVQLDQNRVDVVFEITEGAKSKVRQINIIGNEKFSDGQLRGEMATKQSRFYRFFSSGDSYDPDKLSYDQQKMRQFYLTNGYADFRVVSAVAELTPDKRDFIVTYVVEEGDRYKFGEVNLESDIRDVKAETFRYLLPMKKGDWYNAKQIEDTVDSITETTGLLGFTPDVRPDFRPDKETLTMDVTFKINDAPRVYVERIDVNGNTLTQDKVVRREFRLAEGDAFNSFRVKRSRDRIQSLGFFQDKFEIERKQGSAPDRVVLEANVQEKSTGELQLSAGYSSLEKFIVDLSITQRNFRGKGQVLRASGSYSTYSKSVELGFTEPYLFDQNIAVGVDIFRRDFNSFNYVNNNRNTTYRQTTTGFQVRAGVPLTEFVQLALRYGLSQDNVTLDRGSFYTDIDNNGIRGDAAGDTCDPLQAGRYLCDAIGKRITSSVGYSLVYSTLNNSIRPTGGQRVIFSQDFAGLGGSVKYIKTKIDADKYWGLGSGFVFSLGLEGGYIFSYDKSRGEGVDKVRLVDRWFLGQPQLRGFDIRGVGPRIQRIPYNADGTLNTGVDRNQIQDDAIGGRAYYLGRAELEIPLGAGARDLGLRPSLFMDAGAVFGLTRPNTIDTRVCDFPASGTTSATSRVVQKADSNNGCPTGSTLATDQSGAFQEVYSGNTPKPRLSVGVGVNWNSPFGPFRIDVAKALLKEPGDDTKLFTFNVGTQF</sequence>
<accession>A0ABW4TWT6</accession>
<dbReference type="Gene3D" id="2.40.160.50">
    <property type="entry name" value="membrane protein fhac: a member of the omp85/tpsb transporter family"/>
    <property type="match status" value="1"/>
</dbReference>
<dbReference type="PROSITE" id="PS51779">
    <property type="entry name" value="POTRA"/>
    <property type="match status" value="4"/>
</dbReference>
<evidence type="ECO:0000256" key="3">
    <source>
        <dbReference type="ARBA" id="ARBA00022692"/>
    </source>
</evidence>
<dbReference type="InterPro" id="IPR034746">
    <property type="entry name" value="POTRA"/>
</dbReference>
<feature type="compositionally biased region" description="Low complexity" evidence="10">
    <location>
        <begin position="47"/>
        <end position="58"/>
    </location>
</feature>
<keyword evidence="5 8" id="KW-0677">Repeat</keyword>
<keyword evidence="6 8" id="KW-0472">Membrane</keyword>
<keyword evidence="3 8" id="KW-0812">Transmembrane</keyword>
<dbReference type="InterPro" id="IPR000184">
    <property type="entry name" value="Bac_surfAg_D15"/>
</dbReference>
<dbReference type="NCBIfam" id="TIGR03303">
    <property type="entry name" value="OM_YaeT"/>
    <property type="match status" value="1"/>
</dbReference>
<evidence type="ECO:0000256" key="7">
    <source>
        <dbReference type="ARBA" id="ARBA00023237"/>
    </source>
</evidence>
<dbReference type="InterPro" id="IPR010827">
    <property type="entry name" value="BamA/TamA_POTRA"/>
</dbReference>
<evidence type="ECO:0000256" key="10">
    <source>
        <dbReference type="SAM" id="MobiDB-lite"/>
    </source>
</evidence>
<keyword evidence="13" id="KW-1185">Reference proteome</keyword>
<dbReference type="RefSeq" id="WP_380928695.1">
    <property type="nucleotide sequence ID" value="NZ_JBHUGS010000002.1"/>
</dbReference>
<evidence type="ECO:0000259" key="11">
    <source>
        <dbReference type="PROSITE" id="PS51779"/>
    </source>
</evidence>
<feature type="signal peptide" evidence="8">
    <location>
        <begin position="1"/>
        <end position="31"/>
    </location>
</feature>
<feature type="compositionally biased region" description="Pro residues" evidence="10">
    <location>
        <begin position="36"/>
        <end position="46"/>
    </location>
</feature>
<feature type="domain" description="POTRA" evidence="11">
    <location>
        <begin position="66"/>
        <end position="134"/>
    </location>
</feature>
<comment type="caution">
    <text evidence="12">The sequence shown here is derived from an EMBL/GenBank/DDBJ whole genome shotgun (WGS) entry which is preliminary data.</text>
</comment>
<evidence type="ECO:0000256" key="4">
    <source>
        <dbReference type="ARBA" id="ARBA00022729"/>
    </source>
</evidence>
<evidence type="ECO:0000256" key="9">
    <source>
        <dbReference type="NCBIfam" id="TIGR03303"/>
    </source>
</evidence>
<protein>
    <recommendedName>
        <fullName evidence="8 9">Outer membrane protein assembly factor BamA</fullName>
    </recommendedName>
</protein>
<gene>
    <name evidence="8 12" type="primary">bamA</name>
    <name evidence="12" type="ORF">ACFSGX_07215</name>
</gene>
<dbReference type="InterPro" id="IPR039910">
    <property type="entry name" value="D15-like"/>
</dbReference>
<feature type="region of interest" description="Disordered" evidence="10">
    <location>
        <begin position="31"/>
        <end position="58"/>
    </location>
</feature>
<evidence type="ECO:0000256" key="8">
    <source>
        <dbReference type="HAMAP-Rule" id="MF_01430"/>
    </source>
</evidence>
<comment type="subcellular location">
    <subcellularLocation>
        <location evidence="8">Cell outer membrane</location>
    </subcellularLocation>
    <subcellularLocation>
        <location evidence="1">Membrane</location>
    </subcellularLocation>
</comment>
<organism evidence="12 13">
    <name type="scientific">Sphingomonas arantia</name>
    <dbReference type="NCBI Taxonomy" id="1460676"/>
    <lineage>
        <taxon>Bacteria</taxon>
        <taxon>Pseudomonadati</taxon>
        <taxon>Pseudomonadota</taxon>
        <taxon>Alphaproteobacteria</taxon>
        <taxon>Sphingomonadales</taxon>
        <taxon>Sphingomonadaceae</taxon>
        <taxon>Sphingomonas</taxon>
    </lineage>
</organism>
<reference evidence="13" key="1">
    <citation type="journal article" date="2019" name="Int. J. Syst. Evol. Microbiol.">
        <title>The Global Catalogue of Microorganisms (GCM) 10K type strain sequencing project: providing services to taxonomists for standard genome sequencing and annotation.</title>
        <authorList>
            <consortium name="The Broad Institute Genomics Platform"/>
            <consortium name="The Broad Institute Genome Sequencing Center for Infectious Disease"/>
            <person name="Wu L."/>
            <person name="Ma J."/>
        </authorList>
    </citation>
    <scope>NUCLEOTIDE SEQUENCE [LARGE SCALE GENOMIC DNA]</scope>
    <source>
        <strain evidence="13">CGMCC 1.12702</strain>
    </source>
</reference>
<keyword evidence="2 8" id="KW-1134">Transmembrane beta strand</keyword>
<dbReference type="InterPro" id="IPR023707">
    <property type="entry name" value="OM_assembly_BamA"/>
</dbReference>
<evidence type="ECO:0000256" key="5">
    <source>
        <dbReference type="ARBA" id="ARBA00022737"/>
    </source>
</evidence>